<keyword evidence="4" id="KW-0479">Metal-binding</keyword>
<evidence type="ECO:0000256" key="5">
    <source>
        <dbReference type="ARBA" id="ARBA00022741"/>
    </source>
</evidence>
<comment type="catalytic activity">
    <reaction evidence="8">
        <text>a 3'-end 3'-phospho-ribonucleotide-RNA + a 5'-end dephospho-ribonucleoside-RNA + GTP = a ribonucleotidyl-ribonucleotide-RNA + GMP + diphosphate</text>
        <dbReference type="Rhea" id="RHEA:68076"/>
        <dbReference type="Rhea" id="RHEA-COMP:10463"/>
        <dbReference type="Rhea" id="RHEA-COMP:13936"/>
        <dbReference type="Rhea" id="RHEA-COMP:17355"/>
        <dbReference type="ChEBI" id="CHEBI:33019"/>
        <dbReference type="ChEBI" id="CHEBI:37565"/>
        <dbReference type="ChEBI" id="CHEBI:58115"/>
        <dbReference type="ChEBI" id="CHEBI:83062"/>
        <dbReference type="ChEBI" id="CHEBI:138284"/>
        <dbReference type="ChEBI" id="CHEBI:173118"/>
        <dbReference type="EC" id="6.5.1.8"/>
    </reaction>
</comment>
<proteinExistence type="predicted"/>
<dbReference type="GO" id="GO:0030145">
    <property type="term" value="F:manganese ion binding"/>
    <property type="evidence" value="ECO:0007669"/>
    <property type="project" value="TreeGrafter"/>
</dbReference>
<evidence type="ECO:0000256" key="8">
    <source>
        <dbReference type="ARBA" id="ARBA00047746"/>
    </source>
</evidence>
<dbReference type="GO" id="GO:0006396">
    <property type="term" value="P:RNA processing"/>
    <property type="evidence" value="ECO:0007669"/>
    <property type="project" value="InterPro"/>
</dbReference>
<keyword evidence="5" id="KW-0547">Nucleotide-binding</keyword>
<dbReference type="InterPro" id="IPR001233">
    <property type="entry name" value="RtcB"/>
</dbReference>
<dbReference type="InterPro" id="IPR036025">
    <property type="entry name" value="RtcB-like_sf"/>
</dbReference>
<feature type="non-terminal residue" evidence="9">
    <location>
        <position position="367"/>
    </location>
</feature>
<comment type="caution">
    <text evidence="9">The sequence shown here is derived from an EMBL/GenBank/DDBJ whole genome shotgun (WGS) entry which is preliminary data.</text>
</comment>
<dbReference type="SUPFAM" id="SSF103365">
    <property type="entry name" value="Hypothetical protein PH1602"/>
    <property type="match status" value="1"/>
</dbReference>
<dbReference type="EC" id="6.5.1.8" evidence="2"/>
<dbReference type="GO" id="GO:0170057">
    <property type="term" value="F:RNA ligase (GTP) activity"/>
    <property type="evidence" value="ECO:0007669"/>
    <property type="project" value="UniProtKB-EC"/>
</dbReference>
<keyword evidence="3" id="KW-0436">Ligase</keyword>
<name>A0A0F9CX58_9ZZZZ</name>
<accession>A0A0F9CX58</accession>
<dbReference type="GO" id="GO:0006281">
    <property type="term" value="P:DNA repair"/>
    <property type="evidence" value="ECO:0007669"/>
    <property type="project" value="TreeGrafter"/>
</dbReference>
<dbReference type="GO" id="GO:0042245">
    <property type="term" value="P:RNA repair"/>
    <property type="evidence" value="ECO:0007669"/>
    <property type="project" value="TreeGrafter"/>
</dbReference>
<evidence type="ECO:0000256" key="7">
    <source>
        <dbReference type="ARBA" id="ARBA00023211"/>
    </source>
</evidence>
<dbReference type="EMBL" id="LAZR01034160">
    <property type="protein sequence ID" value="KKL46091.1"/>
    <property type="molecule type" value="Genomic_DNA"/>
</dbReference>
<gene>
    <name evidence="9" type="ORF">LCGC14_2349070</name>
</gene>
<organism evidence="9">
    <name type="scientific">marine sediment metagenome</name>
    <dbReference type="NCBI Taxonomy" id="412755"/>
    <lineage>
        <taxon>unclassified sequences</taxon>
        <taxon>metagenomes</taxon>
        <taxon>ecological metagenomes</taxon>
    </lineage>
</organism>
<evidence type="ECO:0000256" key="4">
    <source>
        <dbReference type="ARBA" id="ARBA00022723"/>
    </source>
</evidence>
<dbReference type="PANTHER" id="PTHR43749">
    <property type="entry name" value="RNA-SPLICING LIGASE RTCB"/>
    <property type="match status" value="1"/>
</dbReference>
<evidence type="ECO:0000256" key="2">
    <source>
        <dbReference type="ARBA" id="ARBA00012726"/>
    </source>
</evidence>
<dbReference type="GO" id="GO:0005525">
    <property type="term" value="F:GTP binding"/>
    <property type="evidence" value="ECO:0007669"/>
    <property type="project" value="UniProtKB-KW"/>
</dbReference>
<evidence type="ECO:0000256" key="6">
    <source>
        <dbReference type="ARBA" id="ARBA00023134"/>
    </source>
</evidence>
<dbReference type="AlphaFoldDB" id="A0A0F9CX58"/>
<keyword evidence="6" id="KW-0342">GTP-binding</keyword>
<reference evidence="9" key="1">
    <citation type="journal article" date="2015" name="Nature">
        <title>Complex archaea that bridge the gap between prokaryotes and eukaryotes.</title>
        <authorList>
            <person name="Spang A."/>
            <person name="Saw J.H."/>
            <person name="Jorgensen S.L."/>
            <person name="Zaremba-Niedzwiedzka K."/>
            <person name="Martijn J."/>
            <person name="Lind A.E."/>
            <person name="van Eijk R."/>
            <person name="Schleper C."/>
            <person name="Guy L."/>
            <person name="Ettema T.J."/>
        </authorList>
    </citation>
    <scope>NUCLEOTIDE SEQUENCE</scope>
</reference>
<protein>
    <recommendedName>
        <fullName evidence="2">3'-phosphate/5'-hydroxy nucleic acid ligase</fullName>
        <ecNumber evidence="2">6.5.1.8</ecNumber>
    </recommendedName>
</protein>
<evidence type="ECO:0000313" key="9">
    <source>
        <dbReference type="EMBL" id="KKL46091.1"/>
    </source>
</evidence>
<evidence type="ECO:0000256" key="1">
    <source>
        <dbReference type="ARBA" id="ARBA00001936"/>
    </source>
</evidence>
<evidence type="ECO:0000256" key="3">
    <source>
        <dbReference type="ARBA" id="ARBA00022598"/>
    </source>
</evidence>
<dbReference type="PANTHER" id="PTHR43749:SF2">
    <property type="entry name" value="RNA-SPLICING LIGASE RTCB"/>
    <property type="match status" value="1"/>
</dbReference>
<dbReference type="Gene3D" id="3.90.1860.10">
    <property type="entry name" value="tRNA-splicing ligase RtcB"/>
    <property type="match status" value="1"/>
</dbReference>
<sequence length="367" mass="40714">MPFEVMQVGGKPVKMWLPEGHQIEEDARQQLGRVSRLPFVTHVACMPDVHVGRGATIGSVIGTDRAIIPAAVGVDIGCGMIAVPLGVSANQLPDNLREVRSAIEEAVPHGRTNEGQANDRGAWGDVPNVIARMWRLELSERNEAILKKHPKIKHGYTVHQLGTLGTGNHFVELCLDEEDMLWVMLHSGSRGPGNKIGTYFINLAKEDMRIHHIGVEDRDLSYLSEGTEWFDDYVEAVGWAQDYARINRDIMMRNVTGVLWRLAQDGKFPEFRLQMAGEVKGAVNCHHNYVTKEHHGHKDIWVTRKGALQARAGTLGIIPSNMASGSFIVRGKGNPESLNSCSHGAGRIMSRKDAKRRFTVEDVIEQT</sequence>
<keyword evidence="7" id="KW-0464">Manganese</keyword>
<dbReference type="GO" id="GO:0003909">
    <property type="term" value="F:DNA ligase activity"/>
    <property type="evidence" value="ECO:0007669"/>
    <property type="project" value="TreeGrafter"/>
</dbReference>
<dbReference type="Pfam" id="PF01139">
    <property type="entry name" value="RtcB"/>
    <property type="match status" value="1"/>
</dbReference>
<dbReference type="InterPro" id="IPR052915">
    <property type="entry name" value="RtcB-like"/>
</dbReference>
<comment type="cofactor">
    <cofactor evidence="1">
        <name>Mn(2+)</name>
        <dbReference type="ChEBI" id="CHEBI:29035"/>
    </cofactor>
</comment>